<dbReference type="AlphaFoldDB" id="A0A562PGI7"/>
<dbReference type="Proteomes" id="UP000254518">
    <property type="component" value="Unassembled WGS sequence"/>
</dbReference>
<reference evidence="2 4" key="1">
    <citation type="journal article" date="2015" name="Stand. Genomic Sci.">
        <title>Genomic Encyclopedia of Bacterial and Archaeal Type Strains, Phase III: the genomes of soil and plant-associated and newly described type strains.</title>
        <authorList>
            <person name="Whitman W.B."/>
            <person name="Woyke T."/>
            <person name="Klenk H.P."/>
            <person name="Zhou Y."/>
            <person name="Lilburn T.G."/>
            <person name="Beck B.J."/>
            <person name="De Vos P."/>
            <person name="Vandamme P."/>
            <person name="Eisen J.A."/>
            <person name="Garrity G."/>
            <person name="Hugenholtz P."/>
            <person name="Kyrpides N.C."/>
        </authorList>
    </citation>
    <scope>NUCLEOTIDE SEQUENCE [LARGE SCALE GENOMIC DNA]</scope>
    <source>
        <strain evidence="2 4">CGMCC 1.5380</strain>
    </source>
</reference>
<accession>A0A562PGI7</accession>
<name>A0A562PGI7_9FLAO</name>
<proteinExistence type="predicted"/>
<sequence>MDRLNRRAAANSTFAIGGVSCSADSFVVAESFVLRINICGKNPAHRKSAKRYASL</sequence>
<keyword evidence="3" id="KW-1185">Reference proteome</keyword>
<gene>
    <name evidence="1" type="ORF">DFR66_1292</name>
    <name evidence="2" type="ORF">IQ02_02886</name>
</gene>
<organism evidence="2 4">
    <name type="scientific">Flavobacterium glaciei</name>
    <dbReference type="NCBI Taxonomy" id="386300"/>
    <lineage>
        <taxon>Bacteria</taxon>
        <taxon>Pseudomonadati</taxon>
        <taxon>Bacteroidota</taxon>
        <taxon>Flavobacteriia</taxon>
        <taxon>Flavobacteriales</taxon>
        <taxon>Flavobacteriaceae</taxon>
        <taxon>Flavobacterium</taxon>
    </lineage>
</organism>
<dbReference type="PROSITE" id="PS51257">
    <property type="entry name" value="PROKAR_LIPOPROTEIN"/>
    <property type="match status" value="1"/>
</dbReference>
<dbReference type="Proteomes" id="UP000321392">
    <property type="component" value="Unassembled WGS sequence"/>
</dbReference>
<evidence type="ECO:0000313" key="3">
    <source>
        <dbReference type="Proteomes" id="UP000254518"/>
    </source>
</evidence>
<comment type="caution">
    <text evidence="2">The sequence shown here is derived from an EMBL/GenBank/DDBJ whole genome shotgun (WGS) entry which is preliminary data.</text>
</comment>
<dbReference type="EMBL" id="QQBA01000029">
    <property type="protein sequence ID" value="RDI49448.1"/>
    <property type="molecule type" value="Genomic_DNA"/>
</dbReference>
<reference evidence="1 3" key="2">
    <citation type="submission" date="2018-07" db="EMBL/GenBank/DDBJ databases">
        <title>Genomic Encyclopedia of Type Strains, Phase IV (KMG-IV): sequencing the most valuable type-strain genomes for metagenomic binning, comparative biology and taxonomic classification.</title>
        <authorList>
            <person name="Goeker M."/>
        </authorList>
    </citation>
    <scope>NUCLEOTIDE SEQUENCE [LARGE SCALE GENOMIC DNA]</scope>
    <source>
        <strain evidence="1 3">DSM 19728</strain>
    </source>
</reference>
<evidence type="ECO:0000313" key="4">
    <source>
        <dbReference type="Proteomes" id="UP000321392"/>
    </source>
</evidence>
<protein>
    <submittedName>
        <fullName evidence="2">Uncharacterized protein</fullName>
    </submittedName>
</protein>
<reference evidence="2" key="3">
    <citation type="submission" date="2019-07" db="EMBL/GenBank/DDBJ databases">
        <authorList>
            <person name="Whitman W."/>
            <person name="Huntemann M."/>
            <person name="Clum A."/>
            <person name="Pillay M."/>
            <person name="Palaniappan K."/>
            <person name="Varghese N."/>
            <person name="Mikhailova N."/>
            <person name="Stamatis D."/>
            <person name="Reddy T."/>
            <person name="Daum C."/>
            <person name="Shapiro N."/>
            <person name="Ivanova N."/>
            <person name="Kyrpides N."/>
            <person name="Woyke T."/>
        </authorList>
    </citation>
    <scope>NUCLEOTIDE SEQUENCE</scope>
    <source>
        <strain evidence="2">CGMCC 1.5380</strain>
    </source>
</reference>
<dbReference type="RefSeq" id="WP_167400513.1">
    <property type="nucleotide sequence ID" value="NZ_QQBA01000029.1"/>
</dbReference>
<evidence type="ECO:0000313" key="1">
    <source>
        <dbReference type="EMBL" id="RDI49448.1"/>
    </source>
</evidence>
<evidence type="ECO:0000313" key="2">
    <source>
        <dbReference type="EMBL" id="TWI43592.1"/>
    </source>
</evidence>
<dbReference type="EMBL" id="VLKX01000033">
    <property type="protein sequence ID" value="TWI43592.1"/>
    <property type="molecule type" value="Genomic_DNA"/>
</dbReference>